<dbReference type="InterPro" id="IPR013128">
    <property type="entry name" value="Peptidase_C1A"/>
</dbReference>
<dbReference type="PROSITE" id="PS00639">
    <property type="entry name" value="THIOL_PROTEASE_HIS"/>
    <property type="match status" value="1"/>
</dbReference>
<comment type="similarity">
    <text evidence="1">Belongs to the peptidase C1 family.</text>
</comment>
<dbReference type="InterPro" id="IPR038765">
    <property type="entry name" value="Papain-like_cys_pep_sf"/>
</dbReference>
<protein>
    <submittedName>
        <fullName evidence="4">CTSS</fullName>
    </submittedName>
</protein>
<keyword evidence="2" id="KW-1015">Disulfide bond</keyword>
<dbReference type="SMART" id="SM00645">
    <property type="entry name" value="Pept_C1"/>
    <property type="match status" value="1"/>
</dbReference>
<keyword evidence="5" id="KW-1185">Reference proteome</keyword>
<evidence type="ECO:0000256" key="1">
    <source>
        <dbReference type="ARBA" id="ARBA00008455"/>
    </source>
</evidence>
<dbReference type="Pfam" id="PF00112">
    <property type="entry name" value="Peptidase_C1"/>
    <property type="match status" value="1"/>
</dbReference>
<dbReference type="CDD" id="cd02248">
    <property type="entry name" value="Peptidase_C1A"/>
    <property type="match status" value="1"/>
</dbReference>
<dbReference type="InterPro" id="IPR025661">
    <property type="entry name" value="Pept_asp_AS"/>
</dbReference>
<dbReference type="PANTHER" id="PTHR12411">
    <property type="entry name" value="CYSTEINE PROTEASE FAMILY C1-RELATED"/>
    <property type="match status" value="1"/>
</dbReference>
<dbReference type="SUPFAM" id="SSF54001">
    <property type="entry name" value="Cysteine proteinases"/>
    <property type="match status" value="1"/>
</dbReference>
<reference evidence="4 5" key="1">
    <citation type="submission" date="2022-01" db="EMBL/GenBank/DDBJ databases">
        <title>A chromosomal length assembly of Cordylochernes scorpioides.</title>
        <authorList>
            <person name="Zeh D."/>
            <person name="Zeh J."/>
        </authorList>
    </citation>
    <scope>NUCLEOTIDE SEQUENCE [LARGE SCALE GENOMIC DNA]</scope>
    <source>
        <strain evidence="4">IN4F17</strain>
        <tissue evidence="4">Whole Body</tissue>
    </source>
</reference>
<dbReference type="PROSITE" id="PS00640">
    <property type="entry name" value="THIOL_PROTEASE_ASN"/>
    <property type="match status" value="1"/>
</dbReference>
<evidence type="ECO:0000256" key="2">
    <source>
        <dbReference type="ARBA" id="ARBA00023157"/>
    </source>
</evidence>
<name>A0ABY6K127_9ARAC</name>
<dbReference type="InterPro" id="IPR039417">
    <property type="entry name" value="Peptidase_C1A_papain-like"/>
</dbReference>
<evidence type="ECO:0000313" key="5">
    <source>
        <dbReference type="Proteomes" id="UP001235939"/>
    </source>
</evidence>
<dbReference type="Gene3D" id="3.90.70.10">
    <property type="entry name" value="Cysteine proteinases"/>
    <property type="match status" value="1"/>
</dbReference>
<organism evidence="4 5">
    <name type="scientific">Cordylochernes scorpioides</name>
    <dbReference type="NCBI Taxonomy" id="51811"/>
    <lineage>
        <taxon>Eukaryota</taxon>
        <taxon>Metazoa</taxon>
        <taxon>Ecdysozoa</taxon>
        <taxon>Arthropoda</taxon>
        <taxon>Chelicerata</taxon>
        <taxon>Arachnida</taxon>
        <taxon>Pseudoscorpiones</taxon>
        <taxon>Cheliferoidea</taxon>
        <taxon>Chernetidae</taxon>
        <taxon>Cordylochernes</taxon>
    </lineage>
</organism>
<proteinExistence type="inferred from homology"/>
<accession>A0ABY6K127</accession>
<dbReference type="PRINTS" id="PR00705">
    <property type="entry name" value="PAPAIN"/>
</dbReference>
<dbReference type="InterPro" id="IPR025660">
    <property type="entry name" value="Pept_his_AS"/>
</dbReference>
<sequence length="259" mass="28616">MPVVATFGRPTSRLINEHNYYADLKNDSVRMGVNAHTDKLLEEITGLDSVKLSANSTKLTYQRQGHCKSCWAFSAIGALEGQLKVKTGSIVPLSPEQLLDCVYGLGCERGGLPSTAFNYIHRAGGLEKDSDYPYHDIGDHTCHFDKSKSVLKVKDYVELPEGDEEALKEALATVGPISVAIAANHGIHLYKSGVYRGSCNHRLNHAVLAVGYGEQDGVPYWLIKNSWGEQWGEEGYMRLYRGDNHCLVADRGTYPLLED</sequence>
<feature type="domain" description="Peptidase C1A papain C-terminal" evidence="3">
    <location>
        <begin position="46"/>
        <end position="256"/>
    </location>
</feature>
<dbReference type="EMBL" id="CP092863">
    <property type="protein sequence ID" value="UYV60885.1"/>
    <property type="molecule type" value="Genomic_DNA"/>
</dbReference>
<dbReference type="InterPro" id="IPR000668">
    <property type="entry name" value="Peptidase_C1A_C"/>
</dbReference>
<evidence type="ECO:0000259" key="3">
    <source>
        <dbReference type="SMART" id="SM00645"/>
    </source>
</evidence>
<dbReference type="Proteomes" id="UP001235939">
    <property type="component" value="Chromosome 01"/>
</dbReference>
<evidence type="ECO:0000313" key="4">
    <source>
        <dbReference type="EMBL" id="UYV60885.1"/>
    </source>
</evidence>
<gene>
    <name evidence="4" type="ORF">LAZ67_1002671</name>
</gene>